<dbReference type="RefSeq" id="WP_115413570.1">
    <property type="nucleotide sequence ID" value="NZ_CP031356.1"/>
</dbReference>
<dbReference type="PROSITE" id="PS51257">
    <property type="entry name" value="PROKAR_LIPOPROTEIN"/>
    <property type="match status" value="1"/>
</dbReference>
<keyword evidence="1" id="KW-0812">Transmembrane</keyword>
<name>A0A345YPH6_9MICO</name>
<dbReference type="EMBL" id="QSWH01000001">
    <property type="protein sequence ID" value="RRR24847.1"/>
    <property type="molecule type" value="Genomic_DNA"/>
</dbReference>
<dbReference type="OrthoDB" id="4794264at2"/>
<evidence type="ECO:0000256" key="1">
    <source>
        <dbReference type="SAM" id="Phobius"/>
    </source>
</evidence>
<dbReference type="EMBL" id="CP031356">
    <property type="protein sequence ID" value="AXK45828.1"/>
    <property type="molecule type" value="Genomic_DNA"/>
</dbReference>
<evidence type="ECO:0008006" key="6">
    <source>
        <dbReference type="Google" id="ProtNLM"/>
    </source>
</evidence>
<feature type="transmembrane region" description="Helical" evidence="1">
    <location>
        <begin position="75"/>
        <end position="99"/>
    </location>
</feature>
<proteinExistence type="predicted"/>
<sequence>MEGVNRTSSSDPGPRTARQRRLTGALTLTMLASCLLMLSPLPYSLFSGLTGAVALVLLVPLIVRAARERRYSLAVVGALLGVPATLMLIGAAVLSAVFYGPMVEQQECQATALTEQARTRCAAEAEDSMVQWVGDLFGG</sequence>
<dbReference type="Proteomes" id="UP000254236">
    <property type="component" value="Chromosome"/>
</dbReference>
<evidence type="ECO:0000313" key="2">
    <source>
        <dbReference type="EMBL" id="AXK45828.1"/>
    </source>
</evidence>
<protein>
    <recommendedName>
        <fullName evidence="6">DUF4190 domain-containing protein</fullName>
    </recommendedName>
</protein>
<evidence type="ECO:0000313" key="3">
    <source>
        <dbReference type="EMBL" id="RRR24847.1"/>
    </source>
</evidence>
<dbReference type="KEGG" id="bsau:DWV08_09550"/>
<feature type="transmembrane region" description="Helical" evidence="1">
    <location>
        <begin position="21"/>
        <end position="39"/>
    </location>
</feature>
<reference evidence="3 5" key="2">
    <citation type="submission" date="2018-08" db="EMBL/GenBank/DDBJ databases">
        <title>Brachybacterium saurashtrense DSM 23186.</title>
        <authorList>
            <person name="Li Y."/>
        </authorList>
    </citation>
    <scope>NUCLEOTIDE SEQUENCE [LARGE SCALE GENOMIC DNA]</scope>
    <source>
        <strain evidence="3 5">DSM 23186</strain>
    </source>
</reference>
<dbReference type="AlphaFoldDB" id="A0A345YPH6"/>
<keyword evidence="4" id="KW-1185">Reference proteome</keyword>
<gene>
    <name evidence="2" type="ORF">DWV08_09550</name>
    <name evidence="3" type="ORF">DXU92_01295</name>
</gene>
<keyword evidence="1" id="KW-0472">Membrane</keyword>
<feature type="transmembrane region" description="Helical" evidence="1">
    <location>
        <begin position="45"/>
        <end position="63"/>
    </location>
</feature>
<evidence type="ECO:0000313" key="5">
    <source>
        <dbReference type="Proteomes" id="UP000282185"/>
    </source>
</evidence>
<accession>A0A345YPH6</accession>
<reference evidence="2 4" key="1">
    <citation type="submission" date="2018-07" db="EMBL/GenBank/DDBJ databases">
        <title>Brachybacterium saurashtrense DSM 23186 genome sequence.</title>
        <authorList>
            <person name="Guo L."/>
        </authorList>
    </citation>
    <scope>NUCLEOTIDE SEQUENCE [LARGE SCALE GENOMIC DNA]</scope>
    <source>
        <strain evidence="2 4">DSM 23186</strain>
    </source>
</reference>
<evidence type="ECO:0000313" key="4">
    <source>
        <dbReference type="Proteomes" id="UP000254236"/>
    </source>
</evidence>
<keyword evidence="1" id="KW-1133">Transmembrane helix</keyword>
<organism evidence="3 5">
    <name type="scientific">Brachybacterium saurashtrense</name>
    <dbReference type="NCBI Taxonomy" id="556288"/>
    <lineage>
        <taxon>Bacteria</taxon>
        <taxon>Bacillati</taxon>
        <taxon>Actinomycetota</taxon>
        <taxon>Actinomycetes</taxon>
        <taxon>Micrococcales</taxon>
        <taxon>Dermabacteraceae</taxon>
        <taxon>Brachybacterium</taxon>
    </lineage>
</organism>
<dbReference type="Proteomes" id="UP000282185">
    <property type="component" value="Unassembled WGS sequence"/>
</dbReference>